<proteinExistence type="predicted"/>
<name>A0A2G8T2I8_9BURK</name>
<accession>A0A2G8T2I8</accession>
<dbReference type="EMBL" id="PDOB01000010">
    <property type="protein sequence ID" value="PIL40265.1"/>
    <property type="molecule type" value="Genomic_DNA"/>
</dbReference>
<protein>
    <submittedName>
        <fullName evidence="1">DUF4936 domain-containing protein</fullName>
    </submittedName>
</protein>
<dbReference type="RefSeq" id="WP_099915607.1">
    <property type="nucleotide sequence ID" value="NZ_BMHS01000011.1"/>
</dbReference>
<sequence>MFDLYIYYQVRMEDAAALSSRVRAMQARLVVEHGVAGQLKRRPEAKDGLQTWMEIYPATLPGFDAVLEAAVAHAALAQLTAGKRHTEFFMDLPTCA</sequence>
<comment type="caution">
    <text evidence="1">The sequence shown here is derived from an EMBL/GenBank/DDBJ whole genome shotgun (WGS) entry which is preliminary data.</text>
</comment>
<dbReference type="Proteomes" id="UP000228593">
    <property type="component" value="Unassembled WGS sequence"/>
</dbReference>
<reference evidence="1 2" key="1">
    <citation type="submission" date="2017-10" db="EMBL/GenBank/DDBJ databases">
        <title>Massilia psychrophilum sp. nov., a novel purple-pigmented bacterium isolated from Tianshan glacier, Xinjiang Municipality, China.</title>
        <authorList>
            <person name="Wang H."/>
        </authorList>
    </citation>
    <scope>NUCLEOTIDE SEQUENCE [LARGE SCALE GENOMIC DNA]</scope>
    <source>
        <strain evidence="1 2">JCM 30813</strain>
    </source>
</reference>
<evidence type="ECO:0000313" key="1">
    <source>
        <dbReference type="EMBL" id="PIL40265.1"/>
    </source>
</evidence>
<keyword evidence="2" id="KW-1185">Reference proteome</keyword>
<dbReference type="AlphaFoldDB" id="A0A2G8T2I8"/>
<evidence type="ECO:0000313" key="2">
    <source>
        <dbReference type="Proteomes" id="UP000228593"/>
    </source>
</evidence>
<dbReference type="Pfam" id="PF16290">
    <property type="entry name" value="DUF4936"/>
    <property type="match status" value="1"/>
</dbReference>
<dbReference type="InterPro" id="IPR032556">
    <property type="entry name" value="DUF4936"/>
</dbReference>
<organism evidence="1 2">
    <name type="scientific">Massilia psychrophila</name>
    <dbReference type="NCBI Taxonomy" id="1603353"/>
    <lineage>
        <taxon>Bacteria</taxon>
        <taxon>Pseudomonadati</taxon>
        <taxon>Pseudomonadota</taxon>
        <taxon>Betaproteobacteria</taxon>
        <taxon>Burkholderiales</taxon>
        <taxon>Oxalobacteraceae</taxon>
        <taxon>Telluria group</taxon>
        <taxon>Massilia</taxon>
    </lineage>
</organism>
<gene>
    <name evidence="1" type="ORF">CR103_08770</name>
</gene>
<dbReference type="OrthoDB" id="8527613at2"/>